<gene>
    <name evidence="1" type="ORF">EVOR1521_LOCUS7907</name>
</gene>
<dbReference type="AlphaFoldDB" id="A0AA36MTT8"/>
<accession>A0AA36MTT8</accession>
<reference evidence="1" key="1">
    <citation type="submission" date="2023-08" db="EMBL/GenBank/DDBJ databases">
        <authorList>
            <person name="Chen Y."/>
            <person name="Shah S."/>
            <person name="Dougan E. K."/>
            <person name="Thang M."/>
            <person name="Chan C."/>
        </authorList>
    </citation>
    <scope>NUCLEOTIDE SEQUENCE</scope>
</reference>
<protein>
    <submittedName>
        <fullName evidence="1">Uncharacterized protein</fullName>
    </submittedName>
</protein>
<dbReference type="EMBL" id="CAUJNA010000657">
    <property type="protein sequence ID" value="CAJ1379771.1"/>
    <property type="molecule type" value="Genomic_DNA"/>
</dbReference>
<sequence length="85" mass="8993">MAPVLATDFRPTPLALLRAAAKRQGLAVRTALLDIEACDPLPPAELVVAADVFYKAETALAMARRVAEAYLRKSARDSEDASGPG</sequence>
<dbReference type="SUPFAM" id="SSF53335">
    <property type="entry name" value="S-adenosyl-L-methionine-dependent methyltransferases"/>
    <property type="match status" value="1"/>
</dbReference>
<comment type="caution">
    <text evidence="1">The sequence shown here is derived from an EMBL/GenBank/DDBJ whole genome shotgun (WGS) entry which is preliminary data.</text>
</comment>
<evidence type="ECO:0000313" key="2">
    <source>
        <dbReference type="Proteomes" id="UP001178507"/>
    </source>
</evidence>
<proteinExistence type="predicted"/>
<keyword evidence="2" id="KW-1185">Reference proteome</keyword>
<name>A0AA36MTT8_9DINO</name>
<organism evidence="1 2">
    <name type="scientific">Effrenium voratum</name>
    <dbReference type="NCBI Taxonomy" id="2562239"/>
    <lineage>
        <taxon>Eukaryota</taxon>
        <taxon>Sar</taxon>
        <taxon>Alveolata</taxon>
        <taxon>Dinophyceae</taxon>
        <taxon>Suessiales</taxon>
        <taxon>Symbiodiniaceae</taxon>
        <taxon>Effrenium</taxon>
    </lineage>
</organism>
<evidence type="ECO:0000313" key="1">
    <source>
        <dbReference type="EMBL" id="CAJ1379771.1"/>
    </source>
</evidence>
<dbReference type="Proteomes" id="UP001178507">
    <property type="component" value="Unassembled WGS sequence"/>
</dbReference>
<dbReference type="InterPro" id="IPR029063">
    <property type="entry name" value="SAM-dependent_MTases_sf"/>
</dbReference>